<comment type="caution">
    <text evidence="1">The sequence shown here is derived from an EMBL/GenBank/DDBJ whole genome shotgun (WGS) entry which is preliminary data.</text>
</comment>
<reference evidence="1 2" key="1">
    <citation type="journal article" date="2015" name="Nature">
        <title>rRNA introns, odd ribosomes, and small enigmatic genomes across a large radiation of phyla.</title>
        <authorList>
            <person name="Brown C.T."/>
            <person name="Hug L.A."/>
            <person name="Thomas B.C."/>
            <person name="Sharon I."/>
            <person name="Castelle C.J."/>
            <person name="Singh A."/>
            <person name="Wilkins M.J."/>
            <person name="Williams K.H."/>
            <person name="Banfield J.F."/>
        </authorList>
    </citation>
    <scope>NUCLEOTIDE SEQUENCE [LARGE SCALE GENOMIC DNA]</scope>
</reference>
<name>A0A0G0QK60_9BACT</name>
<organism evidence="1 2">
    <name type="scientific">Candidatus Daviesbacteria bacterium GW2011_GWC2_40_12</name>
    <dbReference type="NCBI Taxonomy" id="1618431"/>
    <lineage>
        <taxon>Bacteria</taxon>
        <taxon>Candidatus Daviesiibacteriota</taxon>
    </lineage>
</organism>
<sequence length="204" mass="23394">MSLEAISQYKIHGENPSNRTDPEGPSILNKDWAIHFPKELQLSDIPDFVANYPQDQRCVDIIRNYLISYHPTCVSTTSKEAARSYPLLETSQYRENRITEPQVAMDMLARNYEQRGDYRTSQVLHYLSRELKTKIEGKDERGNVLGTPYSKMTTIPQRREVLYFVIGVSLHVLEMLKPENPVISAPCEKQGPYTTTPMQLLGSN</sequence>
<gene>
    <name evidence="1" type="ORF">UT77_C0019G0006</name>
</gene>
<dbReference type="Proteomes" id="UP000034881">
    <property type="component" value="Unassembled WGS sequence"/>
</dbReference>
<evidence type="ECO:0000313" key="1">
    <source>
        <dbReference type="EMBL" id="KKR40774.1"/>
    </source>
</evidence>
<protein>
    <submittedName>
        <fullName evidence="1">Uncharacterized protein</fullName>
    </submittedName>
</protein>
<accession>A0A0G0QK60</accession>
<dbReference type="EMBL" id="LBYB01000019">
    <property type="protein sequence ID" value="KKR40774.1"/>
    <property type="molecule type" value="Genomic_DNA"/>
</dbReference>
<evidence type="ECO:0000313" key="2">
    <source>
        <dbReference type="Proteomes" id="UP000034881"/>
    </source>
</evidence>
<dbReference type="AlphaFoldDB" id="A0A0G0QK60"/>
<proteinExistence type="predicted"/>